<dbReference type="Pfam" id="PF01584">
    <property type="entry name" value="CheW"/>
    <property type="match status" value="1"/>
</dbReference>
<dbReference type="InterPro" id="IPR002545">
    <property type="entry name" value="CheW-lke_dom"/>
</dbReference>
<evidence type="ECO:0000313" key="2">
    <source>
        <dbReference type="EMBL" id="MFC4291952.1"/>
    </source>
</evidence>
<comment type="caution">
    <text evidence="2">The sequence shown here is derived from an EMBL/GenBank/DDBJ whole genome shotgun (WGS) entry which is preliminary data.</text>
</comment>
<dbReference type="PROSITE" id="PS50851">
    <property type="entry name" value="CHEW"/>
    <property type="match status" value="1"/>
</dbReference>
<evidence type="ECO:0000313" key="3">
    <source>
        <dbReference type="Proteomes" id="UP001595887"/>
    </source>
</evidence>
<feature type="domain" description="CheW-like" evidence="1">
    <location>
        <begin position="2"/>
        <end position="141"/>
    </location>
</feature>
<dbReference type="InterPro" id="IPR039315">
    <property type="entry name" value="CheW"/>
</dbReference>
<dbReference type="InterPro" id="IPR036061">
    <property type="entry name" value="CheW-like_dom_sf"/>
</dbReference>
<proteinExistence type="predicted"/>
<protein>
    <submittedName>
        <fullName evidence="2">Chemotaxis protein CheW</fullName>
    </submittedName>
</protein>
<dbReference type="PANTHER" id="PTHR22617:SF23">
    <property type="entry name" value="CHEMOTAXIS PROTEIN CHEW"/>
    <property type="match status" value="1"/>
</dbReference>
<dbReference type="Gene3D" id="2.30.30.40">
    <property type="entry name" value="SH3 Domains"/>
    <property type="match status" value="1"/>
</dbReference>
<reference evidence="3" key="1">
    <citation type="journal article" date="2019" name="Int. J. Syst. Evol. Microbiol.">
        <title>The Global Catalogue of Microorganisms (GCM) 10K type strain sequencing project: providing services to taxonomists for standard genome sequencing and annotation.</title>
        <authorList>
            <consortium name="The Broad Institute Genomics Platform"/>
            <consortium name="The Broad Institute Genome Sequencing Center for Infectious Disease"/>
            <person name="Wu L."/>
            <person name="Ma J."/>
        </authorList>
    </citation>
    <scope>NUCLEOTIDE SEQUENCE [LARGE SCALE GENOMIC DNA]</scope>
    <source>
        <strain evidence="3">CECT 8531</strain>
    </source>
</reference>
<dbReference type="EMBL" id="JBHSDH010000013">
    <property type="protein sequence ID" value="MFC4291952.1"/>
    <property type="molecule type" value="Genomic_DNA"/>
</dbReference>
<dbReference type="Gene3D" id="2.40.50.180">
    <property type="entry name" value="CheA-289, Domain 4"/>
    <property type="match status" value="1"/>
</dbReference>
<dbReference type="SUPFAM" id="SSF50341">
    <property type="entry name" value="CheW-like"/>
    <property type="match status" value="1"/>
</dbReference>
<organism evidence="2 3">
    <name type="scientific">Sphingorhabdus arenilitoris</name>
    <dbReference type="NCBI Taxonomy" id="1490041"/>
    <lineage>
        <taxon>Bacteria</taxon>
        <taxon>Pseudomonadati</taxon>
        <taxon>Pseudomonadota</taxon>
        <taxon>Alphaproteobacteria</taxon>
        <taxon>Sphingomonadales</taxon>
        <taxon>Sphingomonadaceae</taxon>
        <taxon>Sphingorhabdus</taxon>
    </lineage>
</organism>
<keyword evidence="3" id="KW-1185">Reference proteome</keyword>
<accession>A0ABV8RG74</accession>
<name>A0ABV8RG74_9SPHN</name>
<dbReference type="SMART" id="SM00260">
    <property type="entry name" value="CheW"/>
    <property type="match status" value="1"/>
</dbReference>
<dbReference type="RefSeq" id="WP_381422240.1">
    <property type="nucleotide sequence ID" value="NZ_JBHSDH010000013.1"/>
</dbReference>
<dbReference type="Proteomes" id="UP001595887">
    <property type="component" value="Unassembled WGS sequence"/>
</dbReference>
<gene>
    <name evidence="2" type="ORF">ACFOWX_05935</name>
</gene>
<evidence type="ECO:0000259" key="1">
    <source>
        <dbReference type="PROSITE" id="PS50851"/>
    </source>
</evidence>
<sequence>MQCLYLIARIDGARVAIESDLVESVVHVNDIVPVPKSDPAVAGLFALRSRVLTLIDSQYVVTGASKPVEKKSLAIIAEIAGHHFGLLVESVEDVVTIDTTQIEKNVSPPPKWTGLATALVQVNGEIAMIIDPSQLVAGGKAMAA</sequence>
<dbReference type="PANTHER" id="PTHR22617">
    <property type="entry name" value="CHEMOTAXIS SENSOR HISTIDINE KINASE-RELATED"/>
    <property type="match status" value="1"/>
</dbReference>